<name>A0A2I2GC26_9EURO</name>
<dbReference type="EMBL" id="MSFO01000003">
    <property type="protein sequence ID" value="PLB50432.1"/>
    <property type="molecule type" value="Genomic_DNA"/>
</dbReference>
<feature type="chain" id="PRO_5014140668" evidence="1">
    <location>
        <begin position="21"/>
        <end position="102"/>
    </location>
</feature>
<dbReference type="RefSeq" id="XP_024705734.1">
    <property type="nucleotide sequence ID" value="XM_024853095.1"/>
</dbReference>
<dbReference type="GeneID" id="36560793"/>
<evidence type="ECO:0000256" key="1">
    <source>
        <dbReference type="SAM" id="SignalP"/>
    </source>
</evidence>
<proteinExistence type="predicted"/>
<keyword evidence="3" id="KW-1185">Reference proteome</keyword>
<keyword evidence="1" id="KW-0732">Signal</keyword>
<dbReference type="VEuPathDB" id="FungiDB:P170DRAFT_473988"/>
<sequence>MRFSGQSLSMLCLLVTGTLAAFPGINDENYGIGKPHGIDKGNSICLGQCTPNPALLTCAKPVFKKDRGCFVCCFSDDDLDGFDKQIPEDPVGDGVLPLPFNA</sequence>
<dbReference type="Proteomes" id="UP000234275">
    <property type="component" value="Unassembled WGS sequence"/>
</dbReference>
<comment type="caution">
    <text evidence="2">The sequence shown here is derived from an EMBL/GenBank/DDBJ whole genome shotgun (WGS) entry which is preliminary data.</text>
</comment>
<accession>A0A2I2GC26</accession>
<reference evidence="2 3" key="1">
    <citation type="submission" date="2016-12" db="EMBL/GenBank/DDBJ databases">
        <title>The genomes of Aspergillus section Nigri reveals drivers in fungal speciation.</title>
        <authorList>
            <consortium name="DOE Joint Genome Institute"/>
            <person name="Vesth T.C."/>
            <person name="Nybo J."/>
            <person name="Theobald S."/>
            <person name="Brandl J."/>
            <person name="Frisvad J.C."/>
            <person name="Nielsen K.F."/>
            <person name="Lyhne E.K."/>
            <person name="Kogle M.E."/>
            <person name="Kuo A."/>
            <person name="Riley R."/>
            <person name="Clum A."/>
            <person name="Nolan M."/>
            <person name="Lipzen A."/>
            <person name="Salamov A."/>
            <person name="Henrissat B."/>
            <person name="Wiebenga A."/>
            <person name="De Vries R.P."/>
            <person name="Grigoriev I.V."/>
            <person name="Mortensen U.H."/>
            <person name="Andersen M.R."/>
            <person name="Baker S.E."/>
        </authorList>
    </citation>
    <scope>NUCLEOTIDE SEQUENCE [LARGE SCALE GENOMIC DNA]</scope>
    <source>
        <strain evidence="2 3">IBT 23096</strain>
    </source>
</reference>
<evidence type="ECO:0000313" key="3">
    <source>
        <dbReference type="Proteomes" id="UP000234275"/>
    </source>
</evidence>
<evidence type="ECO:0000313" key="2">
    <source>
        <dbReference type="EMBL" id="PLB50432.1"/>
    </source>
</evidence>
<dbReference type="AlphaFoldDB" id="A0A2I2GC26"/>
<dbReference type="OrthoDB" id="4497333at2759"/>
<gene>
    <name evidence="2" type="ORF">P170DRAFT_473988</name>
</gene>
<organism evidence="2 3">
    <name type="scientific">Aspergillus steynii IBT 23096</name>
    <dbReference type="NCBI Taxonomy" id="1392250"/>
    <lineage>
        <taxon>Eukaryota</taxon>
        <taxon>Fungi</taxon>
        <taxon>Dikarya</taxon>
        <taxon>Ascomycota</taxon>
        <taxon>Pezizomycotina</taxon>
        <taxon>Eurotiomycetes</taxon>
        <taxon>Eurotiomycetidae</taxon>
        <taxon>Eurotiales</taxon>
        <taxon>Aspergillaceae</taxon>
        <taxon>Aspergillus</taxon>
        <taxon>Aspergillus subgen. Circumdati</taxon>
    </lineage>
</organism>
<feature type="signal peptide" evidence="1">
    <location>
        <begin position="1"/>
        <end position="20"/>
    </location>
</feature>
<protein>
    <submittedName>
        <fullName evidence="2">Uncharacterized protein</fullName>
    </submittedName>
</protein>